<comment type="caution">
    <text evidence="5">The sequence shown here is derived from an EMBL/GenBank/DDBJ whole genome shotgun (WGS) entry which is preliminary data.</text>
</comment>
<dbReference type="GO" id="GO:0005524">
    <property type="term" value="F:ATP binding"/>
    <property type="evidence" value="ECO:0007669"/>
    <property type="project" value="UniProtKB-KW"/>
</dbReference>
<gene>
    <name evidence="5" type="ORF">IEQ34_022152</name>
</gene>
<dbReference type="Gene3D" id="2.60.34.10">
    <property type="entry name" value="Substrate Binding Domain Of DNAk, Chain A, domain 1"/>
    <property type="match status" value="1"/>
</dbReference>
<accession>A0AAV7FY60</accession>
<dbReference type="FunFam" id="1.20.1270.10:FF:000002">
    <property type="entry name" value="Heat shock 70 kDa protein 4"/>
    <property type="match status" value="1"/>
</dbReference>
<sequence length="514" mass="57985">MQAKLQEFLRRKDLDKHLDADEAIALGSSLLAANLSDGIKLNRKLGMIDGSSYGFMVELIGSDLVKDESTQFLLVPRMKKMPIKLFRSIKHNKDFVVSLSYESAYELPPGVFSVKFVEFSVSGLTETTERYSARNLSSPIKATMHFSLSRSGLVSLDRAEAVIELSEWVEVPKSINTAETNATNALNATENLNLSTEGSPMDIQDSKKESLNTDTETNSSDVSAEVKDNVGAETEKVLKKRTFKVPLKIVEKQIGPGVLSKEMLFEVKTRLEELDKKDLDRRRTAELKNSLEEYIYSTREKLDDNEEIKKISSEEELRSFVEKLSEVQDWLYTDGEDASANEFKERLDSLKAIGDPIFFRLSELTARPAAYESARVYLGDIQKIVDNWEKNKPWLPKSRVDEILSDADKFKNWLQDKEALQKETSHFINPAITSEEIYDKVSELQDKISSVNRIPKPKPKVEKAPKEEESVSKENSTNASNSNSDENSTQNDQSTEESPSSPSTDVEAELHDEL</sequence>
<dbReference type="GO" id="GO:0030968">
    <property type="term" value="P:endoplasmic reticulum unfolded protein response"/>
    <property type="evidence" value="ECO:0007669"/>
    <property type="project" value="TreeGrafter"/>
</dbReference>
<reference evidence="5 6" key="1">
    <citation type="journal article" date="2021" name="Hortic Res">
        <title>Chromosome-scale assembly of the Dendrobium chrysotoxum genome enhances the understanding of orchid evolution.</title>
        <authorList>
            <person name="Zhang Y."/>
            <person name="Zhang G.Q."/>
            <person name="Zhang D."/>
            <person name="Liu X.D."/>
            <person name="Xu X.Y."/>
            <person name="Sun W.H."/>
            <person name="Yu X."/>
            <person name="Zhu X."/>
            <person name="Wang Z.W."/>
            <person name="Zhao X."/>
            <person name="Zhong W.Y."/>
            <person name="Chen H."/>
            <person name="Yin W.L."/>
            <person name="Huang T."/>
            <person name="Niu S.C."/>
            <person name="Liu Z.J."/>
        </authorList>
    </citation>
    <scope>NUCLEOTIDE SEQUENCE [LARGE SCALE GENOMIC DNA]</scope>
    <source>
        <strain evidence="5">Lindl</strain>
    </source>
</reference>
<evidence type="ECO:0000256" key="1">
    <source>
        <dbReference type="ARBA" id="ARBA00022741"/>
    </source>
</evidence>
<name>A0AAV7FY60_DENCH</name>
<dbReference type="InterPro" id="IPR013126">
    <property type="entry name" value="Hsp_70_fam"/>
</dbReference>
<dbReference type="Gene3D" id="1.20.1270.10">
    <property type="match status" value="1"/>
</dbReference>
<dbReference type="PANTHER" id="PTHR45639">
    <property type="entry name" value="HSC70CB, ISOFORM G-RELATED"/>
    <property type="match status" value="1"/>
</dbReference>
<dbReference type="PANTHER" id="PTHR45639:SF3">
    <property type="entry name" value="HYPOXIA UP-REGULATED PROTEIN 1"/>
    <property type="match status" value="1"/>
</dbReference>
<organism evidence="5 6">
    <name type="scientific">Dendrobium chrysotoxum</name>
    <name type="common">Orchid</name>
    <dbReference type="NCBI Taxonomy" id="161865"/>
    <lineage>
        <taxon>Eukaryota</taxon>
        <taxon>Viridiplantae</taxon>
        <taxon>Streptophyta</taxon>
        <taxon>Embryophyta</taxon>
        <taxon>Tracheophyta</taxon>
        <taxon>Spermatophyta</taxon>
        <taxon>Magnoliopsida</taxon>
        <taxon>Liliopsida</taxon>
        <taxon>Asparagales</taxon>
        <taxon>Orchidaceae</taxon>
        <taxon>Epidendroideae</taxon>
        <taxon>Malaxideae</taxon>
        <taxon>Dendrobiinae</taxon>
        <taxon>Dendrobium</taxon>
    </lineage>
</organism>
<feature type="region of interest" description="Disordered" evidence="4">
    <location>
        <begin position="194"/>
        <end position="221"/>
    </location>
</feature>
<keyword evidence="2" id="KW-0067">ATP-binding</keyword>
<dbReference type="InterPro" id="IPR029047">
    <property type="entry name" value="HSP70_peptide-bd_sf"/>
</dbReference>
<keyword evidence="3" id="KW-0143">Chaperone</keyword>
<dbReference type="Pfam" id="PF00012">
    <property type="entry name" value="HSP70"/>
    <property type="match status" value="1"/>
</dbReference>
<feature type="compositionally biased region" description="Basic and acidic residues" evidence="4">
    <location>
        <begin position="459"/>
        <end position="472"/>
    </location>
</feature>
<protein>
    <submittedName>
        <fullName evidence="5">Uncharacterized protein</fullName>
    </submittedName>
</protein>
<dbReference type="AlphaFoldDB" id="A0AAV7FY60"/>
<evidence type="ECO:0000256" key="4">
    <source>
        <dbReference type="SAM" id="MobiDB-lite"/>
    </source>
</evidence>
<evidence type="ECO:0000256" key="3">
    <source>
        <dbReference type="ARBA" id="ARBA00023186"/>
    </source>
</evidence>
<proteinExistence type="predicted"/>
<keyword evidence="1" id="KW-0547">Nucleotide-binding</keyword>
<evidence type="ECO:0000313" key="6">
    <source>
        <dbReference type="Proteomes" id="UP000775213"/>
    </source>
</evidence>
<dbReference type="Proteomes" id="UP000775213">
    <property type="component" value="Unassembled WGS sequence"/>
</dbReference>
<feature type="compositionally biased region" description="Polar residues" evidence="4">
    <location>
        <begin position="475"/>
        <end position="493"/>
    </location>
</feature>
<dbReference type="EMBL" id="JAGFBR010000019">
    <property type="protein sequence ID" value="KAH0448352.1"/>
    <property type="molecule type" value="Genomic_DNA"/>
</dbReference>
<evidence type="ECO:0000256" key="2">
    <source>
        <dbReference type="ARBA" id="ARBA00022840"/>
    </source>
</evidence>
<evidence type="ECO:0000313" key="5">
    <source>
        <dbReference type="EMBL" id="KAH0448352.1"/>
    </source>
</evidence>
<feature type="region of interest" description="Disordered" evidence="4">
    <location>
        <begin position="449"/>
        <end position="514"/>
    </location>
</feature>
<dbReference type="SUPFAM" id="SSF100934">
    <property type="entry name" value="Heat shock protein 70kD (HSP70), C-terminal subdomain"/>
    <property type="match status" value="1"/>
</dbReference>
<dbReference type="GO" id="GO:0140662">
    <property type="term" value="F:ATP-dependent protein folding chaperone"/>
    <property type="evidence" value="ECO:0007669"/>
    <property type="project" value="InterPro"/>
</dbReference>
<dbReference type="InterPro" id="IPR029048">
    <property type="entry name" value="HSP70_C_sf"/>
</dbReference>
<keyword evidence="6" id="KW-1185">Reference proteome</keyword>
<feature type="compositionally biased region" description="Polar residues" evidence="4">
    <location>
        <begin position="212"/>
        <end position="221"/>
    </location>
</feature>
<dbReference type="GO" id="GO:0034663">
    <property type="term" value="C:endoplasmic reticulum chaperone complex"/>
    <property type="evidence" value="ECO:0007669"/>
    <property type="project" value="TreeGrafter"/>
</dbReference>